<name>A0AAV4PJ21_CAEEX</name>
<dbReference type="EMBL" id="BPLR01004586">
    <property type="protein sequence ID" value="GIX95960.1"/>
    <property type="molecule type" value="Genomic_DNA"/>
</dbReference>
<proteinExistence type="predicted"/>
<accession>A0AAV4PJ21</accession>
<comment type="caution">
    <text evidence="1">The sequence shown here is derived from an EMBL/GenBank/DDBJ whole genome shotgun (WGS) entry which is preliminary data.</text>
</comment>
<evidence type="ECO:0000313" key="1">
    <source>
        <dbReference type="EMBL" id="GIX95960.1"/>
    </source>
</evidence>
<evidence type="ECO:0000313" key="2">
    <source>
        <dbReference type="Proteomes" id="UP001054945"/>
    </source>
</evidence>
<organism evidence="1 2">
    <name type="scientific">Caerostris extrusa</name>
    <name type="common">Bark spider</name>
    <name type="synonym">Caerostris bankana</name>
    <dbReference type="NCBI Taxonomy" id="172846"/>
    <lineage>
        <taxon>Eukaryota</taxon>
        <taxon>Metazoa</taxon>
        <taxon>Ecdysozoa</taxon>
        <taxon>Arthropoda</taxon>
        <taxon>Chelicerata</taxon>
        <taxon>Arachnida</taxon>
        <taxon>Araneae</taxon>
        <taxon>Araneomorphae</taxon>
        <taxon>Entelegynae</taxon>
        <taxon>Araneoidea</taxon>
        <taxon>Araneidae</taxon>
        <taxon>Caerostris</taxon>
    </lineage>
</organism>
<protein>
    <submittedName>
        <fullName evidence="1">Uncharacterized protein</fullName>
    </submittedName>
</protein>
<dbReference type="AlphaFoldDB" id="A0AAV4PJ21"/>
<reference evidence="1 2" key="1">
    <citation type="submission" date="2021-06" db="EMBL/GenBank/DDBJ databases">
        <title>Caerostris extrusa draft genome.</title>
        <authorList>
            <person name="Kono N."/>
            <person name="Arakawa K."/>
        </authorList>
    </citation>
    <scope>NUCLEOTIDE SEQUENCE [LARGE SCALE GENOMIC DNA]</scope>
</reference>
<dbReference type="Proteomes" id="UP001054945">
    <property type="component" value="Unassembled WGS sequence"/>
</dbReference>
<gene>
    <name evidence="1" type="ORF">CEXT_160501</name>
</gene>
<keyword evidence="2" id="KW-1185">Reference proteome</keyword>
<sequence>MSSVPRDNEENGLANSSRIPFNWWILFLRTSVQSAYLQMVTARSSVPRDNEENGLANSSRIPLTCECYSCAQVSRALT</sequence>